<dbReference type="RefSeq" id="WP_027883900.1">
    <property type="nucleotide sequence ID" value="NZ_BMWY01000002.1"/>
</dbReference>
<evidence type="ECO:0000313" key="2">
    <source>
        <dbReference type="EMBL" id="GGZ49853.1"/>
    </source>
</evidence>
<protein>
    <recommendedName>
        <fullName evidence="1">Outer membrane protein beta-barrel domain-containing protein</fullName>
    </recommendedName>
</protein>
<gene>
    <name evidence="2" type="ORF">GCM10008088_09150</name>
</gene>
<dbReference type="Pfam" id="PF13568">
    <property type="entry name" value="OMP_b-brl_2"/>
    <property type="match status" value="1"/>
</dbReference>
<evidence type="ECO:0000313" key="3">
    <source>
        <dbReference type="Proteomes" id="UP000615593"/>
    </source>
</evidence>
<dbReference type="GeneID" id="94368580"/>
<evidence type="ECO:0000259" key="1">
    <source>
        <dbReference type="Pfam" id="PF13568"/>
    </source>
</evidence>
<sequence>MFGYQFGGVINYQSNSLLALQAELNFTKKGGGFHTYEYTNFSAEFIGGYTETQLTYIEIPLTAQLIFLKKFRLEAGPQISFLINDQTTYRDEEVDVELNVLDFGLTGGLTYSFGEHFFLQARYTYGLSEVYSERDRYKNSVVSLALGYLF</sequence>
<feature type="domain" description="Outer membrane protein beta-barrel" evidence="1">
    <location>
        <begin position="2"/>
        <end position="130"/>
    </location>
</feature>
<dbReference type="EMBL" id="BMWY01000002">
    <property type="protein sequence ID" value="GGZ49853.1"/>
    <property type="molecule type" value="Genomic_DNA"/>
</dbReference>
<dbReference type="InterPro" id="IPR011250">
    <property type="entry name" value="OMP/PagP_B-barrel"/>
</dbReference>
<name>A0ABQ3BL12_9FLAO</name>
<dbReference type="InterPro" id="IPR025665">
    <property type="entry name" value="Beta-barrel_OMP_2"/>
</dbReference>
<dbReference type="Proteomes" id="UP000615593">
    <property type="component" value="Unassembled WGS sequence"/>
</dbReference>
<reference evidence="3" key="1">
    <citation type="journal article" date="2019" name="Int. J. Syst. Evol. Microbiol.">
        <title>The Global Catalogue of Microorganisms (GCM) 10K type strain sequencing project: providing services to taxonomists for standard genome sequencing and annotation.</title>
        <authorList>
            <consortium name="The Broad Institute Genomics Platform"/>
            <consortium name="The Broad Institute Genome Sequencing Center for Infectious Disease"/>
            <person name="Wu L."/>
            <person name="Ma J."/>
        </authorList>
    </citation>
    <scope>NUCLEOTIDE SEQUENCE [LARGE SCALE GENOMIC DNA]</scope>
    <source>
        <strain evidence="3">KCTC 12708</strain>
    </source>
</reference>
<organism evidence="2 3">
    <name type="scientific">Mesonia mobilis</name>
    <dbReference type="NCBI Taxonomy" id="369791"/>
    <lineage>
        <taxon>Bacteria</taxon>
        <taxon>Pseudomonadati</taxon>
        <taxon>Bacteroidota</taxon>
        <taxon>Flavobacteriia</taxon>
        <taxon>Flavobacteriales</taxon>
        <taxon>Flavobacteriaceae</taxon>
        <taxon>Mesonia</taxon>
    </lineage>
</organism>
<proteinExistence type="predicted"/>
<accession>A0ABQ3BL12</accession>
<dbReference type="SUPFAM" id="SSF56925">
    <property type="entry name" value="OMPA-like"/>
    <property type="match status" value="1"/>
</dbReference>
<keyword evidence="3" id="KW-1185">Reference proteome</keyword>
<comment type="caution">
    <text evidence="2">The sequence shown here is derived from an EMBL/GenBank/DDBJ whole genome shotgun (WGS) entry which is preliminary data.</text>
</comment>